<dbReference type="PANTHER" id="PTHR13780">
    <property type="entry name" value="AMP-ACTIVATED PROTEIN KINASE, GAMMA REGULATORY SUBUNIT"/>
    <property type="match status" value="1"/>
</dbReference>
<dbReference type="Proteomes" id="UP001497444">
    <property type="component" value="Chromosome 10"/>
</dbReference>
<protein>
    <recommendedName>
        <fullName evidence="5">CBS domain-containing protein</fullName>
    </recommendedName>
</protein>
<reference evidence="3" key="1">
    <citation type="submission" date="2024-02" db="EMBL/GenBank/DDBJ databases">
        <authorList>
            <consortium name="ELIXIR-Norway"/>
            <consortium name="Elixir Norway"/>
        </authorList>
    </citation>
    <scope>NUCLEOTIDE SEQUENCE</scope>
</reference>
<keyword evidence="4" id="KW-1185">Reference proteome</keyword>
<accession>A0ABP0VTH1</accession>
<sequence>MGSSDKPIDEQLQELWEEQGEKIGVPQGVRDLLNSAFAKVPVSSFPKLPYGKVVEISGDASISEAVHLLADNNIFSAPVRNPSASPTDSWSTRYLGMVDYPSIILWVLEQAELAAAAIATGSATLVGAGAGALGALGALVLGLTGPLAVAGLATFAVGAAIAGGVAAESGGAKDAPSAADALGQDFYKVILENEPFKSTKVSEITRAYRWAPFLPIQHNDSMLTVLLLLSKFRLRSIPVVNIDENVVQNVITQSGVILGLSQCRGRDWFDNLAGKSLHQLGLPVMTRSKEITRDPSHSF</sequence>
<gene>
    <name evidence="3" type="ORF">CSSPJE1EN1_LOCUS3087</name>
</gene>
<evidence type="ECO:0000256" key="1">
    <source>
        <dbReference type="ARBA" id="ARBA00022737"/>
    </source>
</evidence>
<organism evidence="3 4">
    <name type="scientific">Sphagnum jensenii</name>
    <dbReference type="NCBI Taxonomy" id="128206"/>
    <lineage>
        <taxon>Eukaryota</taxon>
        <taxon>Viridiplantae</taxon>
        <taxon>Streptophyta</taxon>
        <taxon>Embryophyta</taxon>
        <taxon>Bryophyta</taxon>
        <taxon>Sphagnophytina</taxon>
        <taxon>Sphagnopsida</taxon>
        <taxon>Sphagnales</taxon>
        <taxon>Sphagnaceae</taxon>
        <taxon>Sphagnum</taxon>
    </lineage>
</organism>
<dbReference type="PANTHER" id="PTHR13780:SF47">
    <property type="entry name" value="SNF1-RELATED PROTEIN KINASE REGULATORY SUBUNIT GAMMA-1-LIKE"/>
    <property type="match status" value="1"/>
</dbReference>
<proteinExistence type="predicted"/>
<dbReference type="Gene3D" id="3.10.580.10">
    <property type="entry name" value="CBS-domain"/>
    <property type="match status" value="1"/>
</dbReference>
<dbReference type="SUPFAM" id="SSF54631">
    <property type="entry name" value="CBS-domain pair"/>
    <property type="match status" value="1"/>
</dbReference>
<keyword evidence="2" id="KW-0129">CBS domain</keyword>
<dbReference type="EMBL" id="OZ020105">
    <property type="protein sequence ID" value="CAK9257609.1"/>
    <property type="molecule type" value="Genomic_DNA"/>
</dbReference>
<dbReference type="InterPro" id="IPR046342">
    <property type="entry name" value="CBS_dom_sf"/>
</dbReference>
<evidence type="ECO:0000256" key="2">
    <source>
        <dbReference type="ARBA" id="ARBA00023122"/>
    </source>
</evidence>
<evidence type="ECO:0000313" key="3">
    <source>
        <dbReference type="EMBL" id="CAK9257609.1"/>
    </source>
</evidence>
<dbReference type="InterPro" id="IPR050511">
    <property type="entry name" value="AMPK_gamma/SDS23_families"/>
</dbReference>
<evidence type="ECO:0000313" key="4">
    <source>
        <dbReference type="Proteomes" id="UP001497444"/>
    </source>
</evidence>
<evidence type="ECO:0008006" key="5">
    <source>
        <dbReference type="Google" id="ProtNLM"/>
    </source>
</evidence>
<keyword evidence="1" id="KW-0677">Repeat</keyword>
<name>A0ABP0VTH1_9BRYO</name>